<dbReference type="Pfam" id="PF16212">
    <property type="entry name" value="PhoLip_ATPase_C"/>
    <property type="match status" value="1"/>
</dbReference>
<dbReference type="InterPro" id="IPR018303">
    <property type="entry name" value="ATPase_P-typ_P_site"/>
</dbReference>
<dbReference type="InterPro" id="IPR044492">
    <property type="entry name" value="P_typ_ATPase_HD_dom"/>
</dbReference>
<keyword evidence="4 13" id="KW-0812">Transmembrane</keyword>
<dbReference type="Pfam" id="PF08282">
    <property type="entry name" value="Hydrolase_3"/>
    <property type="match status" value="1"/>
</dbReference>
<comment type="similarity">
    <text evidence="3 13">Belongs to the cation transport ATPase (P-type) (TC 3.A.3) family. Type IV subfamily.</text>
</comment>
<evidence type="ECO:0000256" key="10">
    <source>
        <dbReference type="ARBA" id="ARBA00022989"/>
    </source>
</evidence>
<comment type="subcellular location">
    <subcellularLocation>
        <location evidence="2">Endomembrane system</location>
    </subcellularLocation>
    <subcellularLocation>
        <location evidence="1 13">Membrane</location>
        <topology evidence="1 13">Multi-pass membrane protein</topology>
    </subcellularLocation>
</comment>
<evidence type="ECO:0000256" key="8">
    <source>
        <dbReference type="ARBA" id="ARBA00022842"/>
    </source>
</evidence>
<evidence type="ECO:0000256" key="9">
    <source>
        <dbReference type="ARBA" id="ARBA00022967"/>
    </source>
</evidence>
<dbReference type="InterPro" id="IPR008250">
    <property type="entry name" value="ATPase_P-typ_transduc_dom_A_sf"/>
</dbReference>
<dbReference type="SUPFAM" id="SSF56784">
    <property type="entry name" value="HAD-like"/>
    <property type="match status" value="1"/>
</dbReference>
<comment type="catalytic activity">
    <reaction evidence="12 13">
        <text>ATP + H2O + phospholipidSide 1 = ADP + phosphate + phospholipidSide 2.</text>
        <dbReference type="EC" id="7.6.2.1"/>
    </reaction>
</comment>
<dbReference type="Gene3D" id="2.70.150.10">
    <property type="entry name" value="Calcium-transporting ATPase, cytoplasmic transduction domain A"/>
    <property type="match status" value="1"/>
</dbReference>
<dbReference type="SFLD" id="SFLDG00002">
    <property type="entry name" value="C1.7:_P-type_atpase_like"/>
    <property type="match status" value="1"/>
</dbReference>
<dbReference type="Proteomes" id="UP000694941">
    <property type="component" value="Unplaced"/>
</dbReference>
<dbReference type="PANTHER" id="PTHR24092">
    <property type="entry name" value="PROBABLE PHOSPHOLIPID-TRANSPORTING ATPASE"/>
    <property type="match status" value="1"/>
</dbReference>
<evidence type="ECO:0000256" key="7">
    <source>
        <dbReference type="ARBA" id="ARBA00022840"/>
    </source>
</evidence>
<dbReference type="PANTHER" id="PTHR24092:SF175">
    <property type="entry name" value="PHOSPHOLIPID-TRANSPORTING ATPASE"/>
    <property type="match status" value="1"/>
</dbReference>
<evidence type="ECO:0000256" key="1">
    <source>
        <dbReference type="ARBA" id="ARBA00004141"/>
    </source>
</evidence>
<evidence type="ECO:0000313" key="18">
    <source>
        <dbReference type="RefSeq" id="XP_022246739.1"/>
    </source>
</evidence>
<keyword evidence="9 13" id="KW-1278">Translocase</keyword>
<gene>
    <name evidence="18" type="primary">LOC106463507</name>
</gene>
<keyword evidence="7 13" id="KW-0067">ATP-binding</keyword>
<dbReference type="InterPro" id="IPR032631">
    <property type="entry name" value="P-type_ATPase_N"/>
</dbReference>
<dbReference type="InterPro" id="IPR023298">
    <property type="entry name" value="ATPase_P-typ_TM_dom_sf"/>
</dbReference>
<feature type="domain" description="P-type ATPase A" evidence="14">
    <location>
        <begin position="136"/>
        <end position="196"/>
    </location>
</feature>
<dbReference type="RefSeq" id="XP_022246739.1">
    <property type="nucleotide sequence ID" value="XM_022391031.1"/>
</dbReference>
<keyword evidence="5" id="KW-0479">Metal-binding</keyword>
<evidence type="ECO:0000256" key="2">
    <source>
        <dbReference type="ARBA" id="ARBA00004308"/>
    </source>
</evidence>
<dbReference type="InterPro" id="IPR023299">
    <property type="entry name" value="ATPase_P-typ_cyto_dom_N"/>
</dbReference>
<dbReference type="Gene3D" id="3.40.1110.10">
    <property type="entry name" value="Calcium-transporting ATPase, cytoplasmic domain N"/>
    <property type="match status" value="1"/>
</dbReference>
<dbReference type="Pfam" id="PF16209">
    <property type="entry name" value="PhoLip_ATPase_N"/>
    <property type="match status" value="1"/>
</dbReference>
<feature type="domain" description="P-type ATPase N-terminal" evidence="15">
    <location>
        <begin position="51"/>
        <end position="105"/>
    </location>
</feature>
<sequence length="893" mass="102278">MPSYLPNNMGCLNFSFFRTLNRFVRKTPSQKILTQSRIISVGHKYPADIFEERFPDNTVVSSKYTIWNFIPKNLYEQFQRIANFYFLCIAIIQLSINSPVSPLTSLTPLTFVVTITAIKQGYEDWQRHKTDRSVNHTDVSVIRNGKEVRIWSQDIRVGDIVKVKSDEEFPCDLVMLSSSDGGGVCYITTANLDGETNLKIHNCLPQTQEYQTAESFNNLHATIECEEPTANLYKFMGKMTYYQRTQSSIWPLGLLNLLLKGARLKNTAFIYGCCVYTGPETKLSLNLKLTYNKFSTVERSMNRFLIIFLVLLALEAFVATGLKYFYQNDPVMGTPWYLPLKGVLSVKQVFSDLLVFVVLFNYVIPISLYVTIEMVKFTGSMFLTWDAELYDKNSNEFAKCNSSDLNEELGQVQYLFTDKTGTLTENDMIFKHCSIDGVKYTEHGGMLCKVSNFLQGNPDLVFQYVGAVENFLLVLALCNTVQTFKNGTLSDVDNCYDDFDLEYYASSPDEKALVEACRRFGVVLQGVFKDTYHVTFKGKHRMFERLHILEFDFSRKCMSVIIRNEEGKIYLLCKGAESTVLSKCAFGLKGITLLHVNDYAMEGLRTLVVAYRELSEEEFQSFDMKYKMARTEMVAREEEVSRVIDEIEQNMTLLGATAVDDKLQDGVYETLVALKEAGIKIWVLTGDKEETAVNICYSSGHFQRDMEVIKLTQEEASSQYYRKLTEIKTMIEEETLKTFALVVDGHILAHILHEYCDNFYKVCRECTAVLCCRMSPIQKAEIVKFIKHGSEKVVTAAIGDGANDVSMIQEAHVGLGIIGKEGRQAVRCSDFAFARFRFLQRILLVHGHYYYIRISTLVQYFFYKNIAFIIPQVYYTIFSAFSGQEHQRKFQND</sequence>
<dbReference type="NCBIfam" id="TIGR01652">
    <property type="entry name" value="ATPase-Plipid"/>
    <property type="match status" value="1"/>
</dbReference>
<dbReference type="InterPro" id="IPR032630">
    <property type="entry name" value="P_typ_ATPase_c"/>
</dbReference>
<evidence type="ECO:0000256" key="12">
    <source>
        <dbReference type="ARBA" id="ARBA00034036"/>
    </source>
</evidence>
<dbReference type="InterPro" id="IPR059000">
    <property type="entry name" value="ATPase_P-type_domA"/>
</dbReference>
<dbReference type="Gene3D" id="3.40.50.1000">
    <property type="entry name" value="HAD superfamily/HAD-like"/>
    <property type="match status" value="1"/>
</dbReference>
<dbReference type="InterPro" id="IPR001757">
    <property type="entry name" value="P_typ_ATPase"/>
</dbReference>
<keyword evidence="8 13" id="KW-0460">Magnesium</keyword>
<keyword evidence="11 13" id="KW-0472">Membrane</keyword>
<dbReference type="Pfam" id="PF13246">
    <property type="entry name" value="Cation_ATPase"/>
    <property type="match status" value="1"/>
</dbReference>
<feature type="transmembrane region" description="Helical" evidence="13">
    <location>
        <begin position="304"/>
        <end position="326"/>
    </location>
</feature>
<comment type="caution">
    <text evidence="13">Lacks conserved residue(s) required for the propagation of feature annotation.</text>
</comment>
<dbReference type="GeneID" id="106463507"/>
<evidence type="ECO:0000256" key="11">
    <source>
        <dbReference type="ARBA" id="ARBA00023136"/>
    </source>
</evidence>
<dbReference type="EC" id="7.6.2.1" evidence="13"/>
<accession>A0ABM1SSY3</accession>
<dbReference type="PROSITE" id="PS00154">
    <property type="entry name" value="ATPASE_E1_E2"/>
    <property type="match status" value="1"/>
</dbReference>
<evidence type="ECO:0000256" key="5">
    <source>
        <dbReference type="ARBA" id="ARBA00022723"/>
    </source>
</evidence>
<dbReference type="SUPFAM" id="SSF81653">
    <property type="entry name" value="Calcium ATPase, transduction domain A"/>
    <property type="match status" value="1"/>
</dbReference>
<evidence type="ECO:0000259" key="15">
    <source>
        <dbReference type="Pfam" id="PF16209"/>
    </source>
</evidence>
<evidence type="ECO:0000256" key="13">
    <source>
        <dbReference type="RuleBase" id="RU362033"/>
    </source>
</evidence>
<proteinExistence type="inferred from homology"/>
<evidence type="ECO:0000256" key="4">
    <source>
        <dbReference type="ARBA" id="ARBA00022692"/>
    </source>
</evidence>
<evidence type="ECO:0000259" key="14">
    <source>
        <dbReference type="Pfam" id="PF00122"/>
    </source>
</evidence>
<dbReference type="InterPro" id="IPR023214">
    <property type="entry name" value="HAD_sf"/>
</dbReference>
<dbReference type="SFLD" id="SFLDS00003">
    <property type="entry name" value="Haloacid_Dehalogenase"/>
    <property type="match status" value="1"/>
</dbReference>
<keyword evidence="17" id="KW-1185">Reference proteome</keyword>
<feature type="transmembrane region" description="Helical" evidence="13">
    <location>
        <begin position="353"/>
        <end position="372"/>
    </location>
</feature>
<evidence type="ECO:0000256" key="6">
    <source>
        <dbReference type="ARBA" id="ARBA00022741"/>
    </source>
</evidence>
<dbReference type="Pfam" id="PF00122">
    <property type="entry name" value="E1-E2_ATPase"/>
    <property type="match status" value="1"/>
</dbReference>
<dbReference type="PRINTS" id="PR00119">
    <property type="entry name" value="CATATPASE"/>
</dbReference>
<protein>
    <recommendedName>
        <fullName evidence="13">Phospholipid-transporting ATPase</fullName>
        <ecNumber evidence="13">7.6.2.1</ecNumber>
    </recommendedName>
</protein>
<dbReference type="InterPro" id="IPR036412">
    <property type="entry name" value="HAD-like_sf"/>
</dbReference>
<evidence type="ECO:0000259" key="16">
    <source>
        <dbReference type="Pfam" id="PF16212"/>
    </source>
</evidence>
<dbReference type="SFLD" id="SFLDF00027">
    <property type="entry name" value="p-type_atpase"/>
    <property type="match status" value="1"/>
</dbReference>
<evidence type="ECO:0000313" key="17">
    <source>
        <dbReference type="Proteomes" id="UP000694941"/>
    </source>
</evidence>
<dbReference type="NCBIfam" id="TIGR01494">
    <property type="entry name" value="ATPase_P-type"/>
    <property type="match status" value="3"/>
</dbReference>
<keyword evidence="6 13" id="KW-0547">Nucleotide-binding</keyword>
<dbReference type="InterPro" id="IPR006539">
    <property type="entry name" value="P-type_ATPase_IV"/>
</dbReference>
<dbReference type="SUPFAM" id="SSF81665">
    <property type="entry name" value="Calcium ATPase, transmembrane domain M"/>
    <property type="match status" value="1"/>
</dbReference>
<reference evidence="18" key="1">
    <citation type="submission" date="2025-08" db="UniProtKB">
        <authorList>
            <consortium name="RefSeq"/>
        </authorList>
    </citation>
    <scope>IDENTIFICATION</scope>
    <source>
        <tissue evidence="18">Muscle</tissue>
    </source>
</reference>
<dbReference type="SUPFAM" id="SSF81660">
    <property type="entry name" value="Metal cation-transporting ATPase, ATP-binding domain N"/>
    <property type="match status" value="1"/>
</dbReference>
<keyword evidence="10 13" id="KW-1133">Transmembrane helix</keyword>
<feature type="domain" description="P-type ATPase C-terminal" evidence="16">
    <location>
        <begin position="826"/>
        <end position="885"/>
    </location>
</feature>
<evidence type="ECO:0000256" key="3">
    <source>
        <dbReference type="ARBA" id="ARBA00008109"/>
    </source>
</evidence>
<name>A0ABM1SSY3_LIMPO</name>
<organism evidence="17 18">
    <name type="scientific">Limulus polyphemus</name>
    <name type="common">Atlantic horseshoe crab</name>
    <dbReference type="NCBI Taxonomy" id="6850"/>
    <lineage>
        <taxon>Eukaryota</taxon>
        <taxon>Metazoa</taxon>
        <taxon>Ecdysozoa</taxon>
        <taxon>Arthropoda</taxon>
        <taxon>Chelicerata</taxon>
        <taxon>Merostomata</taxon>
        <taxon>Xiphosura</taxon>
        <taxon>Limulidae</taxon>
        <taxon>Limulus</taxon>
    </lineage>
</organism>